<reference evidence="4 5" key="1">
    <citation type="submission" date="2015-09" db="EMBL/GenBank/DDBJ databases">
        <authorList>
            <consortium name="Pathogen Informatics"/>
        </authorList>
    </citation>
    <scope>NUCLEOTIDE SEQUENCE [LARGE SCALE GENOMIC DNA]</scope>
    <source>
        <strain evidence="4 5">2789STDY5608868</strain>
    </source>
</reference>
<evidence type="ECO:0000313" key="5">
    <source>
        <dbReference type="Proteomes" id="UP000095598"/>
    </source>
</evidence>
<proteinExistence type="predicted"/>
<evidence type="ECO:0000256" key="1">
    <source>
        <dbReference type="ARBA" id="ARBA00023125"/>
    </source>
</evidence>
<dbReference type="RefSeq" id="WP_055259509.1">
    <property type="nucleotide sequence ID" value="NZ_CYXT01000023.1"/>
</dbReference>
<dbReference type="AlphaFoldDB" id="A0A173UC64"/>
<evidence type="ECO:0000313" key="4">
    <source>
        <dbReference type="EMBL" id="CUN11108.1"/>
    </source>
</evidence>
<dbReference type="PROSITE" id="PS50935">
    <property type="entry name" value="SSB"/>
    <property type="match status" value="1"/>
</dbReference>
<feature type="compositionally biased region" description="Low complexity" evidence="3">
    <location>
        <begin position="115"/>
        <end position="164"/>
    </location>
</feature>
<evidence type="ECO:0000256" key="2">
    <source>
        <dbReference type="PROSITE-ProRule" id="PRU00252"/>
    </source>
</evidence>
<dbReference type="EMBL" id="CYXT01000023">
    <property type="protein sequence ID" value="CUN11108.1"/>
    <property type="molecule type" value="Genomic_DNA"/>
</dbReference>
<accession>A0A173UC64</accession>
<dbReference type="GO" id="GO:0003697">
    <property type="term" value="F:single-stranded DNA binding"/>
    <property type="evidence" value="ECO:0007669"/>
    <property type="project" value="InterPro"/>
</dbReference>
<dbReference type="CDD" id="cd04496">
    <property type="entry name" value="SSB_OBF"/>
    <property type="match status" value="1"/>
</dbReference>
<dbReference type="InterPro" id="IPR000424">
    <property type="entry name" value="Primosome_PriB/ssb"/>
</dbReference>
<sequence>MNKTILSARAVDNFPINQVNGQNGSFATTNGSIAVMRPRGRRDANGNYPTDFFYVEATGKTAEQLGQVNKGDKFFAEGYFYNDSFTDREGAKRTLTKFRIDRVERETADVKKAYAQQNQQPANNQNVGGMAPTSAPQQTMTQPTAPAAPTGAATQQTAPQQTIPNGTFNTPAGMPAGQGMPSAMPDFGALDGMPNFADTPFA</sequence>
<organism evidence="4 5">
    <name type="scientific">Anaerostipes hadrus</name>
    <dbReference type="NCBI Taxonomy" id="649756"/>
    <lineage>
        <taxon>Bacteria</taxon>
        <taxon>Bacillati</taxon>
        <taxon>Bacillota</taxon>
        <taxon>Clostridia</taxon>
        <taxon>Lachnospirales</taxon>
        <taxon>Lachnospiraceae</taxon>
        <taxon>Anaerostipes</taxon>
    </lineage>
</organism>
<dbReference type="SUPFAM" id="SSF50249">
    <property type="entry name" value="Nucleic acid-binding proteins"/>
    <property type="match status" value="1"/>
</dbReference>
<dbReference type="Gene3D" id="2.40.50.140">
    <property type="entry name" value="Nucleic acid-binding proteins"/>
    <property type="match status" value="1"/>
</dbReference>
<feature type="region of interest" description="Disordered" evidence="3">
    <location>
        <begin position="114"/>
        <end position="202"/>
    </location>
</feature>
<evidence type="ECO:0000256" key="3">
    <source>
        <dbReference type="SAM" id="MobiDB-lite"/>
    </source>
</evidence>
<keyword evidence="1 2" id="KW-0238">DNA-binding</keyword>
<dbReference type="InterPro" id="IPR012340">
    <property type="entry name" value="NA-bd_OB-fold"/>
</dbReference>
<protein>
    <submittedName>
        <fullName evidence="4">Single-stranded DNA-binding protein</fullName>
    </submittedName>
</protein>
<gene>
    <name evidence="4" type="ORF">ERS852425_02691</name>
</gene>
<name>A0A173UC64_ANAHA</name>
<dbReference type="Pfam" id="PF00436">
    <property type="entry name" value="SSB"/>
    <property type="match status" value="1"/>
</dbReference>
<dbReference type="Proteomes" id="UP000095598">
    <property type="component" value="Unassembled WGS sequence"/>
</dbReference>